<keyword evidence="12" id="KW-1185">Reference proteome</keyword>
<evidence type="ECO:0000256" key="5">
    <source>
        <dbReference type="ARBA" id="ARBA00022723"/>
    </source>
</evidence>
<evidence type="ECO:0000256" key="8">
    <source>
        <dbReference type="ARBA" id="ARBA00030816"/>
    </source>
</evidence>
<dbReference type="InterPro" id="IPR008930">
    <property type="entry name" value="Terpenoid_cyclase/PrenylTrfase"/>
</dbReference>
<dbReference type="PANTHER" id="PTHR11774:SF11">
    <property type="entry name" value="GERANYLGERANYL TRANSFERASE TYPE-2 SUBUNIT BETA"/>
    <property type="match status" value="1"/>
</dbReference>
<keyword evidence="5" id="KW-0479">Metal-binding</keyword>
<keyword evidence="3" id="KW-0637">Prenyltransferase</keyword>
<feature type="domain" description="Prenyltransferase alpha-alpha toroid" evidence="10">
    <location>
        <begin position="150"/>
        <end position="447"/>
    </location>
</feature>
<dbReference type="GO" id="GO:0046872">
    <property type="term" value="F:metal ion binding"/>
    <property type="evidence" value="ECO:0007669"/>
    <property type="project" value="UniProtKB-KW"/>
</dbReference>
<gene>
    <name evidence="11" type="ORF">BaOVIS_027920</name>
</gene>
<keyword evidence="4" id="KW-0808">Transferase</keyword>
<evidence type="ECO:0000256" key="1">
    <source>
        <dbReference type="ARBA" id="ARBA00001947"/>
    </source>
</evidence>
<evidence type="ECO:0000256" key="6">
    <source>
        <dbReference type="ARBA" id="ARBA00022737"/>
    </source>
</evidence>
<accession>A0A9W5TCQ9</accession>
<dbReference type="Gene3D" id="1.50.10.20">
    <property type="match status" value="1"/>
</dbReference>
<protein>
    <recommendedName>
        <fullName evidence="8">Geranylgeranyl transferase type II subunit beta</fullName>
    </recommendedName>
    <alternativeName>
        <fullName evidence="9">Type II protein geranyl-geranyltransferase subunit beta</fullName>
    </alternativeName>
</protein>
<evidence type="ECO:0000313" key="11">
    <source>
        <dbReference type="EMBL" id="GFE55388.1"/>
    </source>
</evidence>
<dbReference type="GO" id="GO:0005968">
    <property type="term" value="C:Rab-protein geranylgeranyltransferase complex"/>
    <property type="evidence" value="ECO:0007669"/>
    <property type="project" value="TreeGrafter"/>
</dbReference>
<dbReference type="Pfam" id="PF00432">
    <property type="entry name" value="Prenyltrans"/>
    <property type="match status" value="1"/>
</dbReference>
<dbReference type="InterPro" id="IPR045089">
    <property type="entry name" value="PGGT1B-like"/>
</dbReference>
<dbReference type="Proteomes" id="UP001057455">
    <property type="component" value="Unassembled WGS sequence"/>
</dbReference>
<evidence type="ECO:0000313" key="12">
    <source>
        <dbReference type="Proteomes" id="UP001057455"/>
    </source>
</evidence>
<evidence type="ECO:0000256" key="2">
    <source>
        <dbReference type="ARBA" id="ARBA00010497"/>
    </source>
</evidence>
<dbReference type="PANTHER" id="PTHR11774">
    <property type="entry name" value="GERANYLGERANYL TRANSFERASE TYPE BETA SUBUNIT"/>
    <property type="match status" value="1"/>
</dbReference>
<dbReference type="EMBL" id="BLIY01000020">
    <property type="protein sequence ID" value="GFE55388.1"/>
    <property type="molecule type" value="Genomic_DNA"/>
</dbReference>
<comment type="cofactor">
    <cofactor evidence="1">
        <name>Zn(2+)</name>
        <dbReference type="ChEBI" id="CHEBI:29105"/>
    </cofactor>
</comment>
<comment type="similarity">
    <text evidence="2">Belongs to the protein prenyltransferase subunit beta family.</text>
</comment>
<dbReference type="SUPFAM" id="SSF48239">
    <property type="entry name" value="Terpenoid cyclases/Protein prenyltransferases"/>
    <property type="match status" value="1"/>
</dbReference>
<dbReference type="OrthoDB" id="24893at2759"/>
<comment type="caution">
    <text evidence="11">The sequence shown here is derived from an EMBL/GenBank/DDBJ whole genome shotgun (WGS) entry which is preliminary data.</text>
</comment>
<dbReference type="AlphaFoldDB" id="A0A9W5TCQ9"/>
<sequence length="458" mass="52146">MDDERRNKILRGIHSYFVEFYKQGMVFVQDTEVMPREILKRRRVHEPQLLKGMYWALFSLHLLHKKYGIATSEQLERIAAHENAAAEPSDGEEECEEVYDSVHFNQYDPSELPGTDPMPSNTEVSTQFGDVDMLRLSTRTMMSADLDTSILEGKDVDAILRFLKSCQREFVYEDYTFLGFANSDDRRRFTSNISSTLMAINTYRLIGDYLNVKASLGFLKHMTWIYQSEELLSYINLLYMPKKGYYKKALMPLVPENADIRHTASAILATSISLRMSGYQNAYYRMKIAEWIRVDEISESLMRHFNDDGGVALSPNGESHCGAAFCAIAVLTVTGAILTVPRFRLVKLKSWLLKRLTAFGGVSGRIGKPEDVCYSFWLLATLSMLNKFGVHSQILRGREMVRFIERCQTPSGGIAPYPCDTGESGNPDPFHTFAALMTITLIEEERQQTEVSVLQSLI</sequence>
<organism evidence="11 12">
    <name type="scientific">Babesia ovis</name>
    <dbReference type="NCBI Taxonomy" id="5869"/>
    <lineage>
        <taxon>Eukaryota</taxon>
        <taxon>Sar</taxon>
        <taxon>Alveolata</taxon>
        <taxon>Apicomplexa</taxon>
        <taxon>Aconoidasida</taxon>
        <taxon>Piroplasmida</taxon>
        <taxon>Babesiidae</taxon>
        <taxon>Babesia</taxon>
    </lineage>
</organism>
<dbReference type="GO" id="GO:0004663">
    <property type="term" value="F:Rab geranylgeranyltransferase activity"/>
    <property type="evidence" value="ECO:0007669"/>
    <property type="project" value="TreeGrafter"/>
</dbReference>
<proteinExistence type="inferred from homology"/>
<evidence type="ECO:0000259" key="10">
    <source>
        <dbReference type="Pfam" id="PF00432"/>
    </source>
</evidence>
<evidence type="ECO:0000256" key="7">
    <source>
        <dbReference type="ARBA" id="ARBA00022833"/>
    </source>
</evidence>
<reference evidence="11" key="1">
    <citation type="submission" date="2019-12" db="EMBL/GenBank/DDBJ databases">
        <title>Genome sequence of Babesia ovis.</title>
        <authorList>
            <person name="Yamagishi J."/>
            <person name="Sevinc F."/>
            <person name="Xuan X."/>
        </authorList>
    </citation>
    <scope>NUCLEOTIDE SEQUENCE</scope>
    <source>
        <strain evidence="11">Selcuk</strain>
    </source>
</reference>
<evidence type="ECO:0000256" key="3">
    <source>
        <dbReference type="ARBA" id="ARBA00022602"/>
    </source>
</evidence>
<evidence type="ECO:0000256" key="9">
    <source>
        <dbReference type="ARBA" id="ARBA00032766"/>
    </source>
</evidence>
<name>A0A9W5TCQ9_BABOV</name>
<keyword evidence="6" id="KW-0677">Repeat</keyword>
<dbReference type="InterPro" id="IPR001330">
    <property type="entry name" value="Prenyltrans"/>
</dbReference>
<keyword evidence="7" id="KW-0862">Zinc</keyword>
<evidence type="ECO:0000256" key="4">
    <source>
        <dbReference type="ARBA" id="ARBA00022679"/>
    </source>
</evidence>